<dbReference type="Proteomes" id="UP000790377">
    <property type="component" value="Unassembled WGS sequence"/>
</dbReference>
<feature type="non-terminal residue" evidence="1">
    <location>
        <position position="430"/>
    </location>
</feature>
<name>A0ACB8A840_9AGAM</name>
<dbReference type="EMBL" id="MU267772">
    <property type="protein sequence ID" value="KAH7909220.1"/>
    <property type="molecule type" value="Genomic_DNA"/>
</dbReference>
<proteinExistence type="predicted"/>
<evidence type="ECO:0000313" key="1">
    <source>
        <dbReference type="EMBL" id="KAH7909220.1"/>
    </source>
</evidence>
<evidence type="ECO:0000313" key="2">
    <source>
        <dbReference type="Proteomes" id="UP000790377"/>
    </source>
</evidence>
<organism evidence="1 2">
    <name type="scientific">Hygrophoropsis aurantiaca</name>
    <dbReference type="NCBI Taxonomy" id="72124"/>
    <lineage>
        <taxon>Eukaryota</taxon>
        <taxon>Fungi</taxon>
        <taxon>Dikarya</taxon>
        <taxon>Basidiomycota</taxon>
        <taxon>Agaricomycotina</taxon>
        <taxon>Agaricomycetes</taxon>
        <taxon>Agaricomycetidae</taxon>
        <taxon>Boletales</taxon>
        <taxon>Coniophorineae</taxon>
        <taxon>Hygrophoropsidaceae</taxon>
        <taxon>Hygrophoropsis</taxon>
    </lineage>
</organism>
<reference evidence="1" key="1">
    <citation type="journal article" date="2021" name="New Phytol.">
        <title>Evolutionary innovations through gain and loss of genes in the ectomycorrhizal Boletales.</title>
        <authorList>
            <person name="Wu G."/>
            <person name="Miyauchi S."/>
            <person name="Morin E."/>
            <person name="Kuo A."/>
            <person name="Drula E."/>
            <person name="Varga T."/>
            <person name="Kohler A."/>
            <person name="Feng B."/>
            <person name="Cao Y."/>
            <person name="Lipzen A."/>
            <person name="Daum C."/>
            <person name="Hundley H."/>
            <person name="Pangilinan J."/>
            <person name="Johnson J."/>
            <person name="Barry K."/>
            <person name="LaButti K."/>
            <person name="Ng V."/>
            <person name="Ahrendt S."/>
            <person name="Min B."/>
            <person name="Choi I.G."/>
            <person name="Park H."/>
            <person name="Plett J.M."/>
            <person name="Magnuson J."/>
            <person name="Spatafora J.W."/>
            <person name="Nagy L.G."/>
            <person name="Henrissat B."/>
            <person name="Grigoriev I.V."/>
            <person name="Yang Z.L."/>
            <person name="Xu J."/>
            <person name="Martin F.M."/>
        </authorList>
    </citation>
    <scope>NUCLEOTIDE SEQUENCE</scope>
    <source>
        <strain evidence="1">ATCC 28755</strain>
    </source>
</reference>
<accession>A0ACB8A840</accession>
<gene>
    <name evidence="1" type="ORF">BJ138DRAFT_992178</name>
</gene>
<protein>
    <submittedName>
        <fullName evidence="1">Uncharacterized protein</fullName>
    </submittedName>
</protein>
<comment type="caution">
    <text evidence="1">The sequence shown here is derived from an EMBL/GenBank/DDBJ whole genome shotgun (WGS) entry which is preliminary data.</text>
</comment>
<sequence length="430" mass="49775">MIGQSIPEYIFIRISILGLRLVAPASLIYMGCRLALYPWNSQIPTISWIDALAFSESLFYTLVYLPRRRSFQKAAVHPPVSNREDRRALFEKCSNYLTSAEYPSGWFFSLDFRRQNVAEWVLWALFSATPDNCLDEWEEEVADYITAVEDVLGRKLESGRSTETRCMRLTFDPVVTVHRPLVWYMIVGFVDFMVSLQLYTLGFRHHNIRGWFKSFPPRLFPSYSQRSVDDRLSYWYRPHRSETKLPVLFLHGIGIGLHPYIPFLSELAAREPDVGILAIEFMQISMHITSAPPSSGVICASISHILDSLDIKRIVVISHSYGTVVTAHMFHSPSLSPRIAATLFVDPIPFLLHLPDIAYNFVYRHPRKANEWQLWYFASRDPDISRTLSRHFFWTENVLWLEDLRDKTVAVVLSGADQIVNSEEVRKYLT</sequence>
<keyword evidence="2" id="KW-1185">Reference proteome</keyword>